<dbReference type="OrthoDB" id="9930203at2"/>
<dbReference type="AlphaFoldDB" id="A0A1N7NLH8"/>
<feature type="chain" id="PRO_5012501258" evidence="1">
    <location>
        <begin position="25"/>
        <end position="133"/>
    </location>
</feature>
<name>A0A1N7NLH8_9BACT</name>
<evidence type="ECO:0000256" key="1">
    <source>
        <dbReference type="SAM" id="SignalP"/>
    </source>
</evidence>
<dbReference type="EMBL" id="FTOR01000002">
    <property type="protein sequence ID" value="SIS99147.1"/>
    <property type="molecule type" value="Genomic_DNA"/>
</dbReference>
<accession>A0A1N7NLH8</accession>
<protein>
    <submittedName>
        <fullName evidence="2">Uncharacterized protein</fullName>
    </submittedName>
</protein>
<reference evidence="3" key="1">
    <citation type="submission" date="2017-01" db="EMBL/GenBank/DDBJ databases">
        <authorList>
            <person name="Varghese N."/>
            <person name="Submissions S."/>
        </authorList>
    </citation>
    <scope>NUCLEOTIDE SEQUENCE [LARGE SCALE GENOMIC DNA]</scope>
    <source>
        <strain evidence="3">DSM 21054</strain>
    </source>
</reference>
<evidence type="ECO:0000313" key="2">
    <source>
        <dbReference type="EMBL" id="SIS99147.1"/>
    </source>
</evidence>
<keyword evidence="3" id="KW-1185">Reference proteome</keyword>
<dbReference type="RefSeq" id="WP_076378356.1">
    <property type="nucleotide sequence ID" value="NZ_AP017422.1"/>
</dbReference>
<dbReference type="Proteomes" id="UP000186917">
    <property type="component" value="Unassembled WGS sequence"/>
</dbReference>
<feature type="signal peptide" evidence="1">
    <location>
        <begin position="1"/>
        <end position="24"/>
    </location>
</feature>
<sequence length="133" mass="13991">MKSLFLSLFLVVATALGASTYAQTTINFPVSGGSYTVYAPAGYKFSSGPVSSGNGFIFSYSSTSDICAVSASANTTYYDRTVYATWTLTPKTGSGSAGTISYIFYQPGSVPPPFADLQDAVLFTPTIPLLNKQ</sequence>
<dbReference type="STRING" id="477680.SAMN05421788_102535"/>
<gene>
    <name evidence="2" type="ORF">SAMN05421788_102535</name>
</gene>
<proteinExistence type="predicted"/>
<keyword evidence="1" id="KW-0732">Signal</keyword>
<evidence type="ECO:0000313" key="3">
    <source>
        <dbReference type="Proteomes" id="UP000186917"/>
    </source>
</evidence>
<organism evidence="2 3">
    <name type="scientific">Filimonas lacunae</name>
    <dbReference type="NCBI Taxonomy" id="477680"/>
    <lineage>
        <taxon>Bacteria</taxon>
        <taxon>Pseudomonadati</taxon>
        <taxon>Bacteroidota</taxon>
        <taxon>Chitinophagia</taxon>
        <taxon>Chitinophagales</taxon>
        <taxon>Chitinophagaceae</taxon>
        <taxon>Filimonas</taxon>
    </lineage>
</organism>